<dbReference type="EMBL" id="LNJQ01000004">
    <property type="protein sequence ID" value="KWZ37725.1"/>
    <property type="molecule type" value="Genomic_DNA"/>
</dbReference>
<protein>
    <recommendedName>
        <fullName evidence="3">Class I SAM-dependent methyltransferase</fullName>
    </recommendedName>
</protein>
<keyword evidence="2" id="KW-1185">Reference proteome</keyword>
<dbReference type="Pfam" id="PF13489">
    <property type="entry name" value="Methyltransf_23"/>
    <property type="match status" value="1"/>
</dbReference>
<dbReference type="Gene3D" id="3.40.50.150">
    <property type="entry name" value="Vaccinia Virus protein VP39"/>
    <property type="match status" value="1"/>
</dbReference>
<evidence type="ECO:0000313" key="1">
    <source>
        <dbReference type="EMBL" id="KWZ37725.1"/>
    </source>
</evidence>
<sequence>MTSDWSIETIRDPLYRTKFVTVPDIVDEWLSETGGVYKKDVLEFGCGEGTMALGMALRKDVQRVVGVEILDVHEQCLPIARREIGLHALPDNLFLRRITPGADLTCFGDFDVVYTWSVFEHVSQDMLMRSLASIKSALKPGGSFFLQISPLFYSPNGSHMGPWIPEPWAHLSMPLDDFHERLLQAPQTPAHVRSEWSVYIPLTADVEAERAALWETYATLNKITAPQLCRLIEEAGFRIVRDYRTKTDLPIPKALSDIYHEDVLTTEQIVLLMQHR</sequence>
<evidence type="ECO:0008006" key="3">
    <source>
        <dbReference type="Google" id="ProtNLM"/>
    </source>
</evidence>
<evidence type="ECO:0000313" key="2">
    <source>
        <dbReference type="Proteomes" id="UP000070255"/>
    </source>
</evidence>
<dbReference type="SUPFAM" id="SSF53335">
    <property type="entry name" value="S-adenosyl-L-methionine-dependent methyltransferases"/>
    <property type="match status" value="1"/>
</dbReference>
<gene>
    <name evidence="1" type="ORF">WS72_22530</name>
</gene>
<reference evidence="1 2" key="1">
    <citation type="submission" date="2015-11" db="EMBL/GenBank/DDBJ databases">
        <authorList>
            <person name="Sahl J."/>
            <person name="Wagner D."/>
            <person name="Keim P."/>
        </authorList>
    </citation>
    <scope>NUCLEOTIDE SEQUENCE [LARGE SCALE GENOMIC DNA]</scope>
    <source>
        <strain evidence="1 2">BDU18</strain>
    </source>
</reference>
<dbReference type="InterPro" id="IPR029063">
    <property type="entry name" value="SAM-dependent_MTases_sf"/>
</dbReference>
<dbReference type="RefSeq" id="WP_059576362.1">
    <property type="nucleotide sequence ID" value="NZ_CP013418.1"/>
</dbReference>
<comment type="caution">
    <text evidence="1">The sequence shown here is derived from an EMBL/GenBank/DDBJ whole genome shotgun (WGS) entry which is preliminary data.</text>
</comment>
<accession>A0ABR5T4G3</accession>
<organism evidence="1 2">
    <name type="scientific">Burkholderia savannae</name>
    <dbReference type="NCBI Taxonomy" id="1637837"/>
    <lineage>
        <taxon>Bacteria</taxon>
        <taxon>Pseudomonadati</taxon>
        <taxon>Pseudomonadota</taxon>
        <taxon>Betaproteobacteria</taxon>
        <taxon>Burkholderiales</taxon>
        <taxon>Burkholderiaceae</taxon>
        <taxon>Burkholderia</taxon>
        <taxon>pseudomallei group</taxon>
    </lineage>
</organism>
<proteinExistence type="predicted"/>
<dbReference type="CDD" id="cd02440">
    <property type="entry name" value="AdoMet_MTases"/>
    <property type="match status" value="1"/>
</dbReference>
<name>A0ABR5T4G3_9BURK</name>
<dbReference type="Proteomes" id="UP000070255">
    <property type="component" value="Unassembled WGS sequence"/>
</dbReference>
<dbReference type="PANTHER" id="PTHR43861">
    <property type="entry name" value="TRANS-ACONITATE 2-METHYLTRANSFERASE-RELATED"/>
    <property type="match status" value="1"/>
</dbReference>